<feature type="binding site" evidence="7">
    <location>
        <position position="223"/>
    </location>
    <ligand>
        <name>ATP</name>
        <dbReference type="ChEBI" id="CHEBI:30616"/>
    </ligand>
</feature>
<evidence type="ECO:0000256" key="3">
    <source>
        <dbReference type="ARBA" id="ARBA00022679"/>
    </source>
</evidence>
<comment type="caution">
    <text evidence="10">The sequence shown here is derived from an EMBL/GenBank/DDBJ whole genome shotgun (WGS) entry which is preliminary data.</text>
</comment>
<accession>A0A7W5E2G8</accession>
<dbReference type="PROSITE" id="PS00108">
    <property type="entry name" value="PROTEIN_KINASE_ST"/>
    <property type="match status" value="1"/>
</dbReference>
<dbReference type="InterPro" id="IPR011009">
    <property type="entry name" value="Kinase-like_dom_sf"/>
</dbReference>
<dbReference type="SUPFAM" id="SSF56112">
    <property type="entry name" value="Protein kinase-like (PK-like)"/>
    <property type="match status" value="1"/>
</dbReference>
<keyword evidence="6 7" id="KW-0067">ATP-binding</keyword>
<feature type="region of interest" description="Disordered" evidence="8">
    <location>
        <begin position="69"/>
        <end position="93"/>
    </location>
</feature>
<dbReference type="Gene3D" id="3.30.200.20">
    <property type="entry name" value="Phosphorylase Kinase, domain 1"/>
    <property type="match status" value="1"/>
</dbReference>
<evidence type="ECO:0000256" key="8">
    <source>
        <dbReference type="SAM" id="MobiDB-lite"/>
    </source>
</evidence>
<evidence type="ECO:0000313" key="10">
    <source>
        <dbReference type="EMBL" id="MBB3208587.1"/>
    </source>
</evidence>
<name>A0A7W5E2G8_9BACT</name>
<evidence type="ECO:0000259" key="9">
    <source>
        <dbReference type="PROSITE" id="PS50011"/>
    </source>
</evidence>
<proteinExistence type="predicted"/>
<dbReference type="SUPFAM" id="SSF53850">
    <property type="entry name" value="Periplasmic binding protein-like II"/>
    <property type="match status" value="1"/>
</dbReference>
<dbReference type="InterPro" id="IPR008271">
    <property type="entry name" value="Ser/Thr_kinase_AS"/>
</dbReference>
<evidence type="ECO:0000256" key="4">
    <source>
        <dbReference type="ARBA" id="ARBA00022741"/>
    </source>
</evidence>
<dbReference type="CDD" id="cd14014">
    <property type="entry name" value="STKc_PknB_like"/>
    <property type="match status" value="1"/>
</dbReference>
<feature type="region of interest" description="Disordered" evidence="8">
    <location>
        <begin position="135"/>
        <end position="175"/>
    </location>
</feature>
<dbReference type="EC" id="2.7.11.1" evidence="1"/>
<feature type="domain" description="Protein kinase" evidence="9">
    <location>
        <begin position="184"/>
        <end position="446"/>
    </location>
</feature>
<dbReference type="EMBL" id="JACHXU010000016">
    <property type="protein sequence ID" value="MBB3208587.1"/>
    <property type="molecule type" value="Genomic_DNA"/>
</dbReference>
<evidence type="ECO:0000256" key="1">
    <source>
        <dbReference type="ARBA" id="ARBA00012513"/>
    </source>
</evidence>
<dbReference type="Proteomes" id="UP000536179">
    <property type="component" value="Unassembled WGS sequence"/>
</dbReference>
<dbReference type="GO" id="GO:0005524">
    <property type="term" value="F:ATP binding"/>
    <property type="evidence" value="ECO:0007669"/>
    <property type="project" value="UniProtKB-UniRule"/>
</dbReference>
<evidence type="ECO:0000313" key="11">
    <source>
        <dbReference type="Proteomes" id="UP000536179"/>
    </source>
</evidence>
<dbReference type="PROSITE" id="PS00107">
    <property type="entry name" value="PROTEIN_KINASE_ATP"/>
    <property type="match status" value="1"/>
</dbReference>
<keyword evidence="2" id="KW-0723">Serine/threonine-protein kinase</keyword>
<dbReference type="PANTHER" id="PTHR43289:SF6">
    <property type="entry name" value="SERINE_THREONINE-PROTEIN KINASE NEKL-3"/>
    <property type="match status" value="1"/>
</dbReference>
<dbReference type="InterPro" id="IPR000719">
    <property type="entry name" value="Prot_kinase_dom"/>
</dbReference>
<dbReference type="Gene3D" id="3.40.190.10">
    <property type="entry name" value="Periplasmic binding protein-like II"/>
    <property type="match status" value="2"/>
</dbReference>
<feature type="compositionally biased region" description="Polar residues" evidence="8">
    <location>
        <begin position="69"/>
        <end position="87"/>
    </location>
</feature>
<evidence type="ECO:0000256" key="7">
    <source>
        <dbReference type="PROSITE-ProRule" id="PRU10141"/>
    </source>
</evidence>
<evidence type="ECO:0000256" key="5">
    <source>
        <dbReference type="ARBA" id="ARBA00022777"/>
    </source>
</evidence>
<dbReference type="Pfam" id="PF16868">
    <property type="entry name" value="NMT1_3"/>
    <property type="match status" value="1"/>
</dbReference>
<keyword evidence="5" id="KW-0418">Kinase</keyword>
<dbReference type="GO" id="GO:0004674">
    <property type="term" value="F:protein serine/threonine kinase activity"/>
    <property type="evidence" value="ECO:0007669"/>
    <property type="project" value="UniProtKB-KW"/>
</dbReference>
<keyword evidence="11" id="KW-1185">Reference proteome</keyword>
<dbReference type="InterPro" id="IPR017441">
    <property type="entry name" value="Protein_kinase_ATP_BS"/>
</dbReference>
<feature type="region of interest" description="Disordered" evidence="8">
    <location>
        <begin position="1"/>
        <end position="24"/>
    </location>
</feature>
<dbReference type="PANTHER" id="PTHR43289">
    <property type="entry name" value="MITOGEN-ACTIVATED PROTEIN KINASE KINASE KINASE 20-RELATED"/>
    <property type="match status" value="1"/>
</dbReference>
<dbReference type="InterPro" id="IPR011852">
    <property type="entry name" value="TRAP_TAXI"/>
</dbReference>
<sequence length="802" mass="86206">MGDMSGGHSDDVTPQPADEESQVDEAFALYLKACDSGELSSREDFLKQFPSLSGQLRELMDAADLIGQYTHTGNPLESSPAKQSSTDPENDVADEEAINDGDETASSFLDFASIDDVPPIQANWFPEVNISKGNIDGETVGMDELGPDETTGDFSGLDPHATLPVANRPRGQDGPSLPFEMEDYTLLKVLGVGGMGVVYLAKQRDLDRLVAVKMIRSGMLAGKDEVRRFYTEAKAAARLRHPNIVAVHQFGRRAGHHFFSMQYIEGKDLQRVLKKGPLPPRRAAEIVRDVARAIEHAHSRGVLHRDLKPGNVMIDQNGQIHVTDFGLAKHVDADSSLTGTGEAVGTPHYMAPEQAVGNSDGATHQSDIYSLGGILFAAVAGRPPLVGDTVMQTLMRVAHHPAPALRSVCPHVDADLEAIVEKCLEKQPQLRYASAGKLADDLDCYLTGDSIAARSKGRVGKLIQWIHQVPVVAALTGRPSTDAPLGQRRLQSSLVVMMFVLPLLFLLGNWWHQHRIAAMPQQVRLAGGLVGGLYTVASQHLADAIGSGTGSVCEVIPTSGTMDNRSRLLSGEVQLAPMQASAIGGSQLAVVAPLFYEAVHVLVRRDGPIRSIVDLAGHSIAVGPDGSGSRRAAELILDSLQLDEAACPRVVIEWPELNDVSSPPDNEHELPSVAIICIGPGSELVRSLLKGGNWDLLPVTGSVSIALQHPTLRPMALKRSEYPTPQLPNAETAQDASMIETLGTTAFLVCRRDASDALVRATLEALYREPTLVGLIPAGRAAEWQGLAFHQAAREYFNSLEP</sequence>
<reference evidence="10 11" key="1">
    <citation type="submission" date="2020-08" db="EMBL/GenBank/DDBJ databases">
        <title>Genomic Encyclopedia of Type Strains, Phase III (KMG-III): the genomes of soil and plant-associated and newly described type strains.</title>
        <authorList>
            <person name="Whitman W."/>
        </authorList>
    </citation>
    <scope>NUCLEOTIDE SEQUENCE [LARGE SCALE GENOMIC DNA]</scope>
    <source>
        <strain evidence="10 11">CECT 8075</strain>
    </source>
</reference>
<evidence type="ECO:0000256" key="6">
    <source>
        <dbReference type="ARBA" id="ARBA00022840"/>
    </source>
</evidence>
<dbReference type="Pfam" id="PF00069">
    <property type="entry name" value="Pkinase"/>
    <property type="match status" value="1"/>
</dbReference>
<evidence type="ECO:0000256" key="2">
    <source>
        <dbReference type="ARBA" id="ARBA00022527"/>
    </source>
</evidence>
<dbReference type="FunFam" id="1.10.510.10:FF:000021">
    <property type="entry name" value="Serine/threonine protein kinase"/>
    <property type="match status" value="1"/>
</dbReference>
<dbReference type="SMART" id="SM00220">
    <property type="entry name" value="S_TKc"/>
    <property type="match status" value="1"/>
</dbReference>
<dbReference type="AlphaFoldDB" id="A0A7W5E2G8"/>
<keyword evidence="3" id="KW-0808">Transferase</keyword>
<protein>
    <recommendedName>
        <fullName evidence="1">non-specific serine/threonine protein kinase</fullName>
        <ecNumber evidence="1">2.7.11.1</ecNumber>
    </recommendedName>
</protein>
<organism evidence="10 11">
    <name type="scientific">Aporhodopirellula rubra</name>
    <dbReference type="NCBI Taxonomy" id="980271"/>
    <lineage>
        <taxon>Bacteria</taxon>
        <taxon>Pseudomonadati</taxon>
        <taxon>Planctomycetota</taxon>
        <taxon>Planctomycetia</taxon>
        <taxon>Pirellulales</taxon>
        <taxon>Pirellulaceae</taxon>
        <taxon>Aporhodopirellula</taxon>
    </lineage>
</organism>
<dbReference type="Gene3D" id="1.10.510.10">
    <property type="entry name" value="Transferase(Phosphotransferase) domain 1"/>
    <property type="match status" value="1"/>
</dbReference>
<dbReference type="PROSITE" id="PS50011">
    <property type="entry name" value="PROTEIN_KINASE_DOM"/>
    <property type="match status" value="1"/>
</dbReference>
<gene>
    <name evidence="10" type="ORF">FHS27_004416</name>
</gene>
<keyword evidence="4 7" id="KW-0547">Nucleotide-binding</keyword>